<organism evidence="1 2">
    <name type="scientific">Actinomadura meyerae</name>
    <dbReference type="NCBI Taxonomy" id="240840"/>
    <lineage>
        <taxon>Bacteria</taxon>
        <taxon>Bacillati</taxon>
        <taxon>Actinomycetota</taxon>
        <taxon>Actinomycetes</taxon>
        <taxon>Streptosporangiales</taxon>
        <taxon>Thermomonosporaceae</taxon>
        <taxon>Actinomadura</taxon>
    </lineage>
</organism>
<reference evidence="1 2" key="1">
    <citation type="submission" date="2017-06" db="EMBL/GenBank/DDBJ databases">
        <authorList>
            <person name="Kim H.J."/>
            <person name="Triplett B.A."/>
        </authorList>
    </citation>
    <scope>NUCLEOTIDE SEQUENCE [LARGE SCALE GENOMIC DNA]</scope>
    <source>
        <strain evidence="1 2">DSM 44715</strain>
    </source>
</reference>
<sequence>MRALLDAAEQAPVTKDGLRFGDEVIDDLRLVEGRHLAAGARYTGETDELSLDVRVLAWNRVGESRIEAAIVSEGHTVNLRIGLRMAARRLDSVRVSGDYQGPKPFRGLRRARWEGELRVDEWWSGSREKAAPVSVRVVHPFAGAELRIARRKDKRGRWTVRTTARLTGRSLARPFAAVGLVIARAQIRRALDEGIADVVTAWNKEMPGIVKHGLRDRLDFEHRVTLKAVSREWVEEYAATLHQGIEGLPFSRGRLVKREAGAFSVRLLKGKHIGPGARYRVAFVPEDEIEPLDVHVAAWDRDGANRVEFGTPDGGQAAWIETDGARKPTAVRAGFAGAFEGYSQVTAAAEAGLGRWWGGTPAPLLTGRAENPAGEAALTVTRVADGDGQWTVDVTATVEGRGWGRHLVPVAGLLLGPALRSSFAQSADAYAEKWNGAVGEAGTGTEAADGALQAVLDR</sequence>
<dbReference type="AlphaFoldDB" id="A0A239P0H6"/>
<dbReference type="Proteomes" id="UP000198318">
    <property type="component" value="Unassembled WGS sequence"/>
</dbReference>
<name>A0A239P0H6_9ACTN</name>
<keyword evidence="2" id="KW-1185">Reference proteome</keyword>
<protein>
    <submittedName>
        <fullName evidence="1">Uncharacterized protein</fullName>
    </submittedName>
</protein>
<evidence type="ECO:0000313" key="2">
    <source>
        <dbReference type="Proteomes" id="UP000198318"/>
    </source>
</evidence>
<evidence type="ECO:0000313" key="1">
    <source>
        <dbReference type="EMBL" id="SNT60492.1"/>
    </source>
</evidence>
<accession>A0A239P0H6</accession>
<dbReference type="EMBL" id="FZOR01000057">
    <property type="protein sequence ID" value="SNT60492.1"/>
    <property type="molecule type" value="Genomic_DNA"/>
</dbReference>
<proteinExistence type="predicted"/>
<gene>
    <name evidence="1" type="ORF">SAMN05443665_105733</name>
</gene>